<evidence type="ECO:0000256" key="8">
    <source>
        <dbReference type="SAM" id="MobiDB-lite"/>
    </source>
</evidence>
<feature type="region of interest" description="Disordered" evidence="8">
    <location>
        <begin position="2835"/>
        <end position="2855"/>
    </location>
</feature>
<dbReference type="OrthoDB" id="3182339at2759"/>
<reference evidence="12" key="1">
    <citation type="journal article" date="2020" name="Stud. Mycol.">
        <title>101 Dothideomycetes genomes: a test case for predicting lifestyles and emergence of pathogens.</title>
        <authorList>
            <person name="Haridas S."/>
            <person name="Albert R."/>
            <person name="Binder M."/>
            <person name="Bloem J."/>
            <person name="Labutti K."/>
            <person name="Salamov A."/>
            <person name="Andreopoulos B."/>
            <person name="Baker S."/>
            <person name="Barry K."/>
            <person name="Bills G."/>
            <person name="Bluhm B."/>
            <person name="Cannon C."/>
            <person name="Castanera R."/>
            <person name="Culley D."/>
            <person name="Daum C."/>
            <person name="Ezra D."/>
            <person name="Gonzalez J."/>
            <person name="Henrissat B."/>
            <person name="Kuo A."/>
            <person name="Liang C."/>
            <person name="Lipzen A."/>
            <person name="Lutzoni F."/>
            <person name="Magnuson J."/>
            <person name="Mondo S."/>
            <person name="Nolan M."/>
            <person name="Ohm R."/>
            <person name="Pangilinan J."/>
            <person name="Park H.-J."/>
            <person name="Ramirez L."/>
            <person name="Alfaro M."/>
            <person name="Sun H."/>
            <person name="Tritt A."/>
            <person name="Yoshinaga Y."/>
            <person name="Zwiers L.-H."/>
            <person name="Turgeon B."/>
            <person name="Goodwin S."/>
            <person name="Spatafora J."/>
            <person name="Crous P."/>
            <person name="Grigoriev I."/>
        </authorList>
    </citation>
    <scope>NUCLEOTIDE SEQUENCE</scope>
    <source>
        <strain evidence="12">CBS 627.86</strain>
    </source>
</reference>
<proteinExistence type="predicted"/>
<evidence type="ECO:0000256" key="3">
    <source>
        <dbReference type="ARBA" id="ARBA00022670"/>
    </source>
</evidence>
<evidence type="ECO:0000259" key="9">
    <source>
        <dbReference type="Pfam" id="PF12340"/>
    </source>
</evidence>
<evidence type="ECO:0000259" key="10">
    <source>
        <dbReference type="Pfam" id="PF12359"/>
    </source>
</evidence>
<dbReference type="Pfam" id="PF20255">
    <property type="entry name" value="DUF6606"/>
    <property type="match status" value="1"/>
</dbReference>
<evidence type="ECO:0000256" key="2">
    <source>
        <dbReference type="ARBA" id="ARBA00012759"/>
    </source>
</evidence>
<dbReference type="PANTHER" id="PTHR13367:SF34">
    <property type="match status" value="1"/>
</dbReference>
<dbReference type="EC" id="3.4.19.12" evidence="2"/>
<dbReference type="InterPro" id="IPR051346">
    <property type="entry name" value="OTU_Deubiquitinase"/>
</dbReference>
<keyword evidence="7" id="KW-0175">Coiled coil</keyword>
<sequence length="3111" mass="351287">MVSVELSAEAVAYLLRHITLLPNPPQTEDSSPQHEAKLLKFVESCLEEFSDQFPHDTSKGHFATIRAAIVNTSNIRDSGGHIDPKELEKAFHRLGSTVNTAAIPIEVKAQNAGIIVHREDSNVVFETFELSPANAQVYSTEGRLTRSFPACAVAVSIQRFQEDGLQTSLARTIAKMSSQSAPGFQPKVNKAGAKHDEQRDTTKPDVVTSLLMSILVALGSPVKSSVLWKNTREDVFWSDSFMPWRRSPLWLLLRVTMQRHFRTVSGTSAEQDLYKPFMIFFLSRLMDAARRYHGVLGSEPIYVLSMKLLRRIRKLETQGALDSVRHRWLQSAQDSMITTSDLLKDTWAKIQEKCDNSLGVEAKRLCALRPDSDLSMTLPELDGFLVRRFDGDRQLTGSAFRPESTRVTMGPDELPFNLPGAGEELIYVLAEFESWVEHHLQHWTDRHMNDSTTCGKLYKALEQYYRMASSAYENDSYALSTMFLTAVELWIACDKSVCCLFPLLVRYDPEIPLPVLQGLLLPRRSQLERLRILEAYVTSRTKNSSFGAGSIFRDFGHPSSFAVKFFEQSPSHQNLLLRIEAKARVDKQNKVEQLRSLQAEYAELMRQHDSTECKYDIVEDRYGIQQRTHSHYCNKCSYRRQAERITIDIFEWSLPSDAPRAKATVFELDIPEAFGNWRDASVFLLTDVLGSRYVQEAKPDYSHPLSSDQGLATFRCRTGVRILPLSQVEPHMQTHRRTKDTPPNLAPEDVCLDNGLHYIYFDESRNVFMNTLAQTDLVLERCNHRLPARSSQLQKFIMRPALQADGQAPNEVISAQSECPTHMSLDEYKAFASLPLGENIQYLNVLAQLSVPSIKLAKVETHVLILQLVHQAGSPSDTGSTERRPHEVLKDEAFSLQLLSKTDMILTQSTENWETWRALAICAQLVLRLLTLTPNADIAETCARNLARIRTVCLTWIENIQGRVQRAVDDSQRADLTSRSVEIALVGVSTFDTDQERLARTLQHPEESSILIQCSMIISDSNSPELSEHKLLHQIMVQTWRSLSHRALPILMVEVIQKRNSCLDHAIQNSWATYQPTSSHWEQLTEPQDQWVVNRSSQDSSQLTVHFNLMTAELLVNGLPLARLPRQYTDHPMYAVLFSNAIMEVAPTEVTGFQLCSKHTFRGYQLFFGWQQSHMLVRAVKDEQTFDLIPLATLADSFPATFISSYVHWYDVAQSVVVFSPRDDPWPSDLTTGWLLTRLTDHLTDHWQLINAGSILVSIKSDTARDMAKIFSPIEDISYIHVIWDQASRELAIDIPRLRLSFYLVPGSSCVKSRQYRGMEIDSDQHIGTLTGLSTKLVLKSDNDRFGKNRMLLIPGGHVCYSKDVNHVSVTTKFGATQVHAYSIDELLGRLLDNGSLQSKLFLCYLHALTSHCLPDPLINQTGTEQALTLLRSGAVRSFDTLPTESVTILESIAKLAPGRTYYPQNLKVMQKVKWDQELGFLAQHSIFYVLVKDIFNQACRNNLFYPSLDQRLPKLDFIKPGLLVRDLVRTSTFRIATFGAEQFTTDYDKVHEARDQGQGSDRSQQSFLAAAIILRGPAALCEALSSRVGKKLRDYLGTATIPGAGKAIVPSELQFDSTWLSATPATLMRKEWLRLHLSFSRSSYQYSRFDIMFWLATLAFAKDADMDIVQAIGALYRVNQLASISIPDILEFQLEHGDCPQLQTIEKLIKGCRPFNGSPESSVPRNSGETHWQWQQRMQRHFQDKQKAAINRLARVLSDQWPCRHPVSPTDPDIVVYIDTATAIGDISARFSACYDNRQLYEYLDTLVTVLQQQPVIGAAYASSTVSSQHPGVSAAAQHVSLRDAFLSPPPPLPDAPHEPYAFANQQPGTTRVWATTNPLAFLCEDLKRHAKSKEEHKYVADLKESSRALQVIDNQMASAPSASEITGYLLECREHFDEMTRLMNAATGNASLSNTIAKRAQLSTRVSPVFLLSQLNLANWATLSADWKRTVVKYGLAVTKFQRAQRLSTLPVGSLDLADELHNFGHTNWDPFESPEALLLEAESGILIREVQEEIARQMRDPPNSHNAVMQLNMGEGKSSIIIPLVAAFLADGRILVRIIVAKPQSRQMFEMLVSKVGGLLNRRVYHMPFSRVLKLDNTQAQMIRDMIEECRTNRGILLLQPEHILSFGLMGIECLLSERDTIGRTLLDTQRFFDTHSRDLVDESDENFSPKFELVYTMGAQQPIQMSPERWTLTHHVLHLVQRFALDVKHELPAAIEVEDRFAERFPRLRILRADAKDKLLHSVANHICSVGLPQFPLARQTQLVRDSVCRYITEPEVPQADVSTVENGNFWTDSTKDTLLLVRGLIAEGVLGFALSSKRWRVNYGLDGSRSPPMKLAVPYRSKDNPSSRSEFSHPDVVIVLTSLTYYYGGLTDDDLFDTLSHLIRSDQADIEYAEWVSTAEGLPTAFRQLSGVNIKDRFQCEQEIFPYLNYAKSAIDYFLSHIVFPKAMKEFPQKLSASGWDIGVKKSHPTTGFSGTNDSRHVLPLSVHHLDLPKQRHTNALVLAHLLQSENDVQVLPQRRAKTTTDAQHLLDVVTTMTYRTRVILDVGAQILELTNYQVASTWLRMLSSEDTKAVVYFNDDEQLSVLDRTGRVESLQTSPYAQQLDACLVYLDEAHTRGTDLKLPRDYRAAVTLGAKITKDRLVQACMRMRKLGRGQSVVFLVPQEIENKILDQRHKPRDNSITVSDVLCWAITETWADLRASIPLWAMQGRRFESHKHLLNGPETTTEQAAGFLEDEAQTLDYRYRPRSHLENNSFGDTSWDTNNPQIAEILSRCQDFGSTTFTSATLQEEQERELSPEIEQERQVERPAPMEAEKHTIHLDVHTLIDNGHLTTDSEAFIPAFSSLQTTSAAQHFDVHQFPNDVLVTDDFARTVKQPSGVAGSKFVSDSYQRPVQWIVSVPSSSGKIEKLVIISPFEANKLLPVVREKQTVTLHLYLPRPNIGHAPLDALDLYTVGKVFNTQSIPRSLTVNLNLFSGQLYLRSYAEYLELCQFLGLASHATKDGENVNADGFIEGSIGLWGFKVSPVEFLRLLMMKIRRDCEGVEKTHVGKVLAGGLLEEVDFEG</sequence>
<feature type="domain" description="DUF6606" evidence="11">
    <location>
        <begin position="15"/>
        <end position="286"/>
    </location>
</feature>
<keyword evidence="5" id="KW-0378">Hydrolase</keyword>
<dbReference type="Proteomes" id="UP000799770">
    <property type="component" value="Unassembled WGS sequence"/>
</dbReference>
<protein>
    <recommendedName>
        <fullName evidence="2">ubiquitinyl hydrolase 1</fullName>
        <ecNumber evidence="2">3.4.19.12</ecNumber>
    </recommendedName>
</protein>
<keyword evidence="3" id="KW-0645">Protease</keyword>
<evidence type="ECO:0000256" key="4">
    <source>
        <dbReference type="ARBA" id="ARBA00022786"/>
    </source>
</evidence>
<dbReference type="Pfam" id="PF12359">
    <property type="entry name" value="DUF3645"/>
    <property type="match status" value="1"/>
</dbReference>
<name>A0A6A5ZLE5_9PLEO</name>
<feature type="coiled-coil region" evidence="7">
    <location>
        <begin position="587"/>
        <end position="614"/>
    </location>
</feature>
<dbReference type="Pfam" id="PF12340">
    <property type="entry name" value="DUF3638"/>
    <property type="match status" value="1"/>
</dbReference>
<evidence type="ECO:0000256" key="7">
    <source>
        <dbReference type="SAM" id="Coils"/>
    </source>
</evidence>
<evidence type="ECO:0000313" key="12">
    <source>
        <dbReference type="EMBL" id="KAF2120460.1"/>
    </source>
</evidence>
<feature type="domain" description="DUF3638" evidence="9">
    <location>
        <begin position="2028"/>
        <end position="2251"/>
    </location>
</feature>
<comment type="catalytic activity">
    <reaction evidence="1">
        <text>Thiol-dependent hydrolysis of ester, thioester, amide, peptide and isopeptide bonds formed by the C-terminal Gly of ubiquitin (a 76-residue protein attached to proteins as an intracellular targeting signal).</text>
        <dbReference type="EC" id="3.4.19.12"/>
    </reaction>
</comment>
<evidence type="ECO:0000256" key="5">
    <source>
        <dbReference type="ARBA" id="ARBA00022801"/>
    </source>
</evidence>
<dbReference type="GO" id="GO:0004843">
    <property type="term" value="F:cysteine-type deubiquitinase activity"/>
    <property type="evidence" value="ECO:0007669"/>
    <property type="project" value="UniProtKB-EC"/>
</dbReference>
<dbReference type="PANTHER" id="PTHR13367">
    <property type="entry name" value="UBIQUITIN THIOESTERASE"/>
    <property type="match status" value="1"/>
</dbReference>
<accession>A0A6A5ZLE5</accession>
<feature type="compositionally biased region" description="Basic and acidic residues" evidence="8">
    <location>
        <begin position="2840"/>
        <end position="2853"/>
    </location>
</feature>
<keyword evidence="13" id="KW-1185">Reference proteome</keyword>
<dbReference type="InterPro" id="IPR046541">
    <property type="entry name" value="DUF6606"/>
</dbReference>
<dbReference type="GO" id="GO:0006508">
    <property type="term" value="P:proteolysis"/>
    <property type="evidence" value="ECO:0007669"/>
    <property type="project" value="UniProtKB-KW"/>
</dbReference>
<feature type="region of interest" description="Disordered" evidence="8">
    <location>
        <begin position="180"/>
        <end position="202"/>
    </location>
</feature>
<evidence type="ECO:0000256" key="6">
    <source>
        <dbReference type="ARBA" id="ARBA00022807"/>
    </source>
</evidence>
<evidence type="ECO:0000256" key="1">
    <source>
        <dbReference type="ARBA" id="ARBA00000707"/>
    </source>
</evidence>
<feature type="domain" description="DUF3645" evidence="10">
    <location>
        <begin position="2378"/>
        <end position="2406"/>
    </location>
</feature>
<feature type="compositionally biased region" description="Basic and acidic residues" evidence="8">
    <location>
        <begin position="193"/>
        <end position="202"/>
    </location>
</feature>
<dbReference type="EMBL" id="ML977313">
    <property type="protein sequence ID" value="KAF2120460.1"/>
    <property type="molecule type" value="Genomic_DNA"/>
</dbReference>
<gene>
    <name evidence="12" type="ORF">BDV96DRAFT_485186</name>
</gene>
<evidence type="ECO:0000259" key="11">
    <source>
        <dbReference type="Pfam" id="PF20255"/>
    </source>
</evidence>
<dbReference type="InterPro" id="IPR022099">
    <property type="entry name" value="DUF3638"/>
</dbReference>
<evidence type="ECO:0000313" key="13">
    <source>
        <dbReference type="Proteomes" id="UP000799770"/>
    </source>
</evidence>
<organism evidence="12 13">
    <name type="scientific">Lophiotrema nucula</name>
    <dbReference type="NCBI Taxonomy" id="690887"/>
    <lineage>
        <taxon>Eukaryota</taxon>
        <taxon>Fungi</taxon>
        <taxon>Dikarya</taxon>
        <taxon>Ascomycota</taxon>
        <taxon>Pezizomycotina</taxon>
        <taxon>Dothideomycetes</taxon>
        <taxon>Pleosporomycetidae</taxon>
        <taxon>Pleosporales</taxon>
        <taxon>Lophiotremataceae</taxon>
        <taxon>Lophiotrema</taxon>
    </lineage>
</organism>
<dbReference type="InterPro" id="IPR022105">
    <property type="entry name" value="DUF3645"/>
</dbReference>
<keyword evidence="6" id="KW-0788">Thiol protease</keyword>
<keyword evidence="4" id="KW-0833">Ubl conjugation pathway</keyword>